<feature type="signal peptide" evidence="1">
    <location>
        <begin position="1"/>
        <end position="25"/>
    </location>
</feature>
<feature type="chain" id="PRO_5022963603" description="PsbP C-terminal domain-containing protein" evidence="1">
    <location>
        <begin position="26"/>
        <end position="194"/>
    </location>
</feature>
<dbReference type="OrthoDB" id="5764172at2"/>
<sequence length="194" mass="21241" precursor="true">MRALHICLGLLCVPIFQLSSSLVSADEPAAGEKTVEVKAQDLKLTVPASWKKQQPSNNLRLLQFEIPSAEEGKDSIEFVVFPPFGGSVSDNVRRWIDQFESGDRKVTTVQGESPQGKYVLVDLSGTYKKPDGPPILRRTTPTPDYRMVAVMLASKSGGNYFLKMVGPSESVSNQIEAFRKSYGADKASEAPYAL</sequence>
<accession>A0A5C5X1Q5</accession>
<proteinExistence type="predicted"/>
<keyword evidence="1" id="KW-0732">Signal</keyword>
<evidence type="ECO:0000313" key="2">
    <source>
        <dbReference type="EMBL" id="TWT57064.1"/>
    </source>
</evidence>
<protein>
    <recommendedName>
        <fullName evidence="4">PsbP C-terminal domain-containing protein</fullName>
    </recommendedName>
</protein>
<gene>
    <name evidence="2" type="ORF">KOR42_04220</name>
</gene>
<evidence type="ECO:0000256" key="1">
    <source>
        <dbReference type="SAM" id="SignalP"/>
    </source>
</evidence>
<keyword evidence="3" id="KW-1185">Reference proteome</keyword>
<name>A0A5C5X1Q5_9PLAN</name>
<evidence type="ECO:0000313" key="3">
    <source>
        <dbReference type="Proteomes" id="UP000317243"/>
    </source>
</evidence>
<dbReference type="RefSeq" id="WP_146506948.1">
    <property type="nucleotide sequence ID" value="NZ_SIHI01000001.1"/>
</dbReference>
<dbReference type="Proteomes" id="UP000317243">
    <property type="component" value="Unassembled WGS sequence"/>
</dbReference>
<reference evidence="2 3" key="1">
    <citation type="submission" date="2019-02" db="EMBL/GenBank/DDBJ databases">
        <title>Deep-cultivation of Planctomycetes and their phenomic and genomic characterization uncovers novel biology.</title>
        <authorList>
            <person name="Wiegand S."/>
            <person name="Jogler M."/>
            <person name="Boedeker C."/>
            <person name="Pinto D."/>
            <person name="Vollmers J."/>
            <person name="Rivas-Marin E."/>
            <person name="Kohn T."/>
            <person name="Peeters S.H."/>
            <person name="Heuer A."/>
            <person name="Rast P."/>
            <person name="Oberbeckmann S."/>
            <person name="Bunk B."/>
            <person name="Jeske O."/>
            <person name="Meyerdierks A."/>
            <person name="Storesund J.E."/>
            <person name="Kallscheuer N."/>
            <person name="Luecker S."/>
            <person name="Lage O.M."/>
            <person name="Pohl T."/>
            <person name="Merkel B.J."/>
            <person name="Hornburger P."/>
            <person name="Mueller R.-W."/>
            <person name="Bruemmer F."/>
            <person name="Labrenz M."/>
            <person name="Spormann A.M."/>
            <person name="Op Den Camp H."/>
            <person name="Overmann J."/>
            <person name="Amann R."/>
            <person name="Jetten M.S.M."/>
            <person name="Mascher T."/>
            <person name="Medema M.H."/>
            <person name="Devos D.P."/>
            <person name="Kaster A.-K."/>
            <person name="Ovreas L."/>
            <person name="Rohde M."/>
            <person name="Galperin M.Y."/>
            <person name="Jogler C."/>
        </authorList>
    </citation>
    <scope>NUCLEOTIDE SEQUENCE [LARGE SCALE GENOMIC DNA]</scope>
    <source>
        <strain evidence="2 3">KOR42</strain>
    </source>
</reference>
<dbReference type="AlphaFoldDB" id="A0A5C5X1Q5"/>
<organism evidence="2 3">
    <name type="scientific">Thalassoglobus neptunius</name>
    <dbReference type="NCBI Taxonomy" id="1938619"/>
    <lineage>
        <taxon>Bacteria</taxon>
        <taxon>Pseudomonadati</taxon>
        <taxon>Planctomycetota</taxon>
        <taxon>Planctomycetia</taxon>
        <taxon>Planctomycetales</taxon>
        <taxon>Planctomycetaceae</taxon>
        <taxon>Thalassoglobus</taxon>
    </lineage>
</organism>
<dbReference type="EMBL" id="SIHI01000001">
    <property type="protein sequence ID" value="TWT57064.1"/>
    <property type="molecule type" value="Genomic_DNA"/>
</dbReference>
<evidence type="ECO:0008006" key="4">
    <source>
        <dbReference type="Google" id="ProtNLM"/>
    </source>
</evidence>
<comment type="caution">
    <text evidence="2">The sequence shown here is derived from an EMBL/GenBank/DDBJ whole genome shotgun (WGS) entry which is preliminary data.</text>
</comment>